<sequence length="231" mass="24340">MPFAGRPHSAGGVVPCAGTGAAGGRRAGMKPQINLVSAALLPPRPFFQFQSLVLYVAAAIVILLLFSFFIHGGLSAYEASAHEMQARVAQRETQVQTRERQLQPRLQDPAVAASLAHAQAEQQGLNAVLEALHEPEAAALKAAALFDALGDIPPGRVWLTGIDLVRGHVSLQGLATESSAIPAYLTLLGQQPALHGQSFTTFELGRQRFGDGPGAPEAVKFSLTARPEGKP</sequence>
<keyword evidence="5" id="KW-1185">Reference proteome</keyword>
<evidence type="ECO:0000313" key="3">
    <source>
        <dbReference type="EMBL" id="PAS91316.1"/>
    </source>
</evidence>
<proteinExistence type="predicted"/>
<keyword evidence="1" id="KW-0812">Transmembrane</keyword>
<keyword evidence="1" id="KW-0472">Membrane</keyword>
<feature type="transmembrane region" description="Helical" evidence="1">
    <location>
        <begin position="52"/>
        <end position="77"/>
    </location>
</feature>
<evidence type="ECO:0000313" key="5">
    <source>
        <dbReference type="Proteomes" id="UP000623509"/>
    </source>
</evidence>
<comment type="caution">
    <text evidence="3">The sequence shown here is derived from an EMBL/GenBank/DDBJ whole genome shotgun (WGS) entry which is preliminary data.</text>
</comment>
<gene>
    <name evidence="2" type="ORF">BGI27_17335</name>
    <name evidence="3" type="ORF">CGU29_17135</name>
</gene>
<reference evidence="2 5" key="1">
    <citation type="submission" date="2016-08" db="EMBL/GenBank/DDBJ databases">
        <title>Candidatus Dactylopiibacterium carminicum genome sequence.</title>
        <authorList>
            <person name="Ramirez-Puebla S.T."/>
            <person name="Ormeno-Orrillo E."/>
            <person name="Vera-Ponce De Leon A."/>
            <person name="Luis L."/>
            <person name="Sanchez-Flores A."/>
            <person name="Monica R."/>
            <person name="Martinez-Romero E."/>
        </authorList>
    </citation>
    <scope>NUCLEOTIDE SEQUENCE [LARGE SCALE GENOMIC DNA]</scope>
    <source>
        <strain evidence="2">END1</strain>
    </source>
</reference>
<evidence type="ECO:0000313" key="4">
    <source>
        <dbReference type="Proteomes" id="UP000216107"/>
    </source>
</evidence>
<keyword evidence="1" id="KW-1133">Transmembrane helix</keyword>
<organism evidence="3 4">
    <name type="scientific">Candidatus Dactylopiibacterium carminicum</name>
    <dbReference type="NCBI Taxonomy" id="857335"/>
    <lineage>
        <taxon>Bacteria</taxon>
        <taxon>Pseudomonadati</taxon>
        <taxon>Pseudomonadota</taxon>
        <taxon>Betaproteobacteria</taxon>
        <taxon>Rhodocyclales</taxon>
        <taxon>Rhodocyclaceae</taxon>
        <taxon>Candidatus Dactylopiibacterium</taxon>
    </lineage>
</organism>
<dbReference type="EMBL" id="NMRN01000104">
    <property type="protein sequence ID" value="PAS91316.1"/>
    <property type="molecule type" value="Genomic_DNA"/>
</dbReference>
<dbReference type="Pfam" id="PF05137">
    <property type="entry name" value="PilN"/>
    <property type="match status" value="1"/>
</dbReference>
<evidence type="ECO:0000256" key="1">
    <source>
        <dbReference type="SAM" id="Phobius"/>
    </source>
</evidence>
<name>A0A272EMM2_9RHOO</name>
<dbReference type="EMBL" id="MDUX01000105">
    <property type="protein sequence ID" value="KAF7597707.1"/>
    <property type="molecule type" value="Genomic_DNA"/>
</dbReference>
<evidence type="ECO:0008006" key="6">
    <source>
        <dbReference type="Google" id="ProtNLM"/>
    </source>
</evidence>
<dbReference type="AlphaFoldDB" id="A0A272EMM2"/>
<dbReference type="Proteomes" id="UP000216107">
    <property type="component" value="Unassembled WGS sequence"/>
</dbReference>
<evidence type="ECO:0000313" key="2">
    <source>
        <dbReference type="EMBL" id="KAF7597707.1"/>
    </source>
</evidence>
<protein>
    <recommendedName>
        <fullName evidence="6">Fimbrial assembly protein</fullName>
    </recommendedName>
</protein>
<dbReference type="InterPro" id="IPR007813">
    <property type="entry name" value="PilN"/>
</dbReference>
<accession>A0A272EMM2</accession>
<dbReference type="Proteomes" id="UP000623509">
    <property type="component" value="Unassembled WGS sequence"/>
</dbReference>
<reference evidence="3 4" key="2">
    <citation type="submission" date="2017-07" db="EMBL/GenBank/DDBJ databases">
        <title>Candidatus Dactylopiibacterium carminicum, a nitrogen-fixing symbiont of the cochineal insect Dactylopius coccus and Dactylopius opuntiae (Hemiptera: Coccoidea: Dactylopiidae).</title>
        <authorList>
            <person name="Vera A."/>
        </authorList>
    </citation>
    <scope>NUCLEOTIDE SEQUENCE [LARGE SCALE GENOMIC DNA]</scope>
    <source>
        <strain evidence="3 4">NFDCM</strain>
    </source>
</reference>